<dbReference type="InterPro" id="IPR015660">
    <property type="entry name" value="MASH1/Ascl1a-like"/>
</dbReference>
<evidence type="ECO:0000313" key="11">
    <source>
        <dbReference type="EnsemblPlants" id="TuG1812G0300005259.01.T01"/>
    </source>
</evidence>
<accession>A0A8R7PXI8</accession>
<dbReference type="GeneID" id="125546064"/>
<name>A0A8R7PXI8_TRIUA</name>
<protein>
    <recommendedName>
        <fullName evidence="8">Protein IRON-RELATED TRANSCRIPTION FACTOR 2</fullName>
    </recommendedName>
</protein>
<reference evidence="11" key="3">
    <citation type="submission" date="2022-06" db="UniProtKB">
        <authorList>
            <consortium name="EnsemblPlants"/>
        </authorList>
    </citation>
    <scope>IDENTIFICATION</scope>
</reference>
<feature type="domain" description="BHLH" evidence="10">
    <location>
        <begin position="69"/>
        <end position="121"/>
    </location>
</feature>
<proteinExistence type="inferred from homology"/>
<evidence type="ECO:0000256" key="7">
    <source>
        <dbReference type="ARBA" id="ARBA00056447"/>
    </source>
</evidence>
<dbReference type="SMART" id="SM00353">
    <property type="entry name" value="HLH"/>
    <property type="match status" value="1"/>
</dbReference>
<evidence type="ECO:0000256" key="3">
    <source>
        <dbReference type="ARBA" id="ARBA00023015"/>
    </source>
</evidence>
<feature type="compositionally biased region" description="Gly residues" evidence="9">
    <location>
        <begin position="53"/>
        <end position="66"/>
    </location>
</feature>
<dbReference type="Proteomes" id="UP000015106">
    <property type="component" value="Chromosome 3"/>
</dbReference>
<dbReference type="GO" id="GO:0090575">
    <property type="term" value="C:RNA polymerase II transcription regulator complex"/>
    <property type="evidence" value="ECO:0007669"/>
    <property type="project" value="TreeGrafter"/>
</dbReference>
<gene>
    <name evidence="11" type="primary">LOC125546064</name>
</gene>
<dbReference type="PANTHER" id="PTHR13935">
    <property type="entry name" value="ACHAETE-SCUTE TRANSCRIPTION FACTOR-RELATED"/>
    <property type="match status" value="1"/>
</dbReference>
<dbReference type="GO" id="GO:0046983">
    <property type="term" value="F:protein dimerization activity"/>
    <property type="evidence" value="ECO:0007669"/>
    <property type="project" value="InterPro"/>
</dbReference>
<evidence type="ECO:0000259" key="10">
    <source>
        <dbReference type="PROSITE" id="PS50888"/>
    </source>
</evidence>
<reference evidence="12" key="1">
    <citation type="journal article" date="2013" name="Nature">
        <title>Draft genome of the wheat A-genome progenitor Triticum urartu.</title>
        <authorList>
            <person name="Ling H.Q."/>
            <person name="Zhao S."/>
            <person name="Liu D."/>
            <person name="Wang J."/>
            <person name="Sun H."/>
            <person name="Zhang C."/>
            <person name="Fan H."/>
            <person name="Li D."/>
            <person name="Dong L."/>
            <person name="Tao Y."/>
            <person name="Gao C."/>
            <person name="Wu H."/>
            <person name="Li Y."/>
            <person name="Cui Y."/>
            <person name="Guo X."/>
            <person name="Zheng S."/>
            <person name="Wang B."/>
            <person name="Yu K."/>
            <person name="Liang Q."/>
            <person name="Yang W."/>
            <person name="Lou X."/>
            <person name="Chen J."/>
            <person name="Feng M."/>
            <person name="Jian J."/>
            <person name="Zhang X."/>
            <person name="Luo G."/>
            <person name="Jiang Y."/>
            <person name="Liu J."/>
            <person name="Wang Z."/>
            <person name="Sha Y."/>
            <person name="Zhang B."/>
            <person name="Wu H."/>
            <person name="Tang D."/>
            <person name="Shen Q."/>
            <person name="Xue P."/>
            <person name="Zou S."/>
            <person name="Wang X."/>
            <person name="Liu X."/>
            <person name="Wang F."/>
            <person name="Yang Y."/>
            <person name="An X."/>
            <person name="Dong Z."/>
            <person name="Zhang K."/>
            <person name="Zhang X."/>
            <person name="Luo M.C."/>
            <person name="Dvorak J."/>
            <person name="Tong Y."/>
            <person name="Wang J."/>
            <person name="Yang H."/>
            <person name="Li Z."/>
            <person name="Wang D."/>
            <person name="Zhang A."/>
            <person name="Wang J."/>
        </authorList>
    </citation>
    <scope>NUCLEOTIDE SEQUENCE</scope>
    <source>
        <strain evidence="12">cv. G1812</strain>
    </source>
</reference>
<dbReference type="EnsemblPlants" id="TuG1812G0300005259.01.T01">
    <property type="protein sequence ID" value="TuG1812G0300005259.01.T01"/>
    <property type="gene ID" value="TuG1812G0300005259.01"/>
</dbReference>
<dbReference type="GO" id="GO:0042594">
    <property type="term" value="P:response to starvation"/>
    <property type="evidence" value="ECO:0007669"/>
    <property type="project" value="UniProtKB-ARBA"/>
</dbReference>
<dbReference type="InterPro" id="IPR036638">
    <property type="entry name" value="HLH_DNA-bd_sf"/>
</dbReference>
<keyword evidence="6" id="KW-0539">Nucleus</keyword>
<dbReference type="PROSITE" id="PS50888">
    <property type="entry name" value="BHLH"/>
    <property type="match status" value="1"/>
</dbReference>
<dbReference type="InterPro" id="IPR011598">
    <property type="entry name" value="bHLH_dom"/>
</dbReference>
<sequence length="277" mass="30812">MGHQHQIFEDPFASSISSLEADIFSVAAGHHHPQWPGLDHDVPLAPAANNGTSSGGYGSPGGGDGSGSHRKISHNAYERDRRKQLNELYSDLRSLLPDTDHTKKLSIPITVSRVLKYIPELQKQVDGLEKKKEELTRANCKPGVLTMKENMAPIVSATCLDDREIMVQVSLVSTMAGVLPMSKCIKVLENEGLRLISSSTSAFHNRTFYSLHLQRVYTTTEVSTFIGDQSLHPWQRARPRSLYFSHLFGFLDMKNKALGWTRLLLLPPNSAREPNGR</sequence>
<evidence type="ECO:0000256" key="4">
    <source>
        <dbReference type="ARBA" id="ARBA00023125"/>
    </source>
</evidence>
<reference evidence="11" key="2">
    <citation type="submission" date="2018-03" db="EMBL/GenBank/DDBJ databases">
        <title>The Triticum urartu genome reveals the dynamic nature of wheat genome evolution.</title>
        <authorList>
            <person name="Ling H."/>
            <person name="Ma B."/>
            <person name="Shi X."/>
            <person name="Liu H."/>
            <person name="Dong L."/>
            <person name="Sun H."/>
            <person name="Cao Y."/>
            <person name="Gao Q."/>
            <person name="Zheng S."/>
            <person name="Li Y."/>
            <person name="Yu Y."/>
            <person name="Du H."/>
            <person name="Qi M."/>
            <person name="Li Y."/>
            <person name="Yu H."/>
            <person name="Cui Y."/>
            <person name="Wang N."/>
            <person name="Chen C."/>
            <person name="Wu H."/>
            <person name="Zhao Y."/>
            <person name="Zhang J."/>
            <person name="Li Y."/>
            <person name="Zhou W."/>
            <person name="Zhang B."/>
            <person name="Hu W."/>
            <person name="Eijk M."/>
            <person name="Tang J."/>
            <person name="Witsenboer H."/>
            <person name="Zhao S."/>
            <person name="Li Z."/>
            <person name="Zhang A."/>
            <person name="Wang D."/>
            <person name="Liang C."/>
        </authorList>
    </citation>
    <scope>NUCLEOTIDE SEQUENCE [LARGE SCALE GENOMIC DNA]</scope>
    <source>
        <strain evidence="11">cv. G1812</strain>
    </source>
</reference>
<comment type="similarity">
    <text evidence="1">Belongs to the bHLH protein family.</text>
</comment>
<evidence type="ECO:0000256" key="1">
    <source>
        <dbReference type="ARBA" id="ARBA00005510"/>
    </source>
</evidence>
<dbReference type="GO" id="GO:0000981">
    <property type="term" value="F:DNA-binding transcription factor activity, RNA polymerase II-specific"/>
    <property type="evidence" value="ECO:0007669"/>
    <property type="project" value="TreeGrafter"/>
</dbReference>
<dbReference type="FunFam" id="4.10.280.10:FF:000074">
    <property type="entry name" value="Transcription factor ORG2"/>
    <property type="match status" value="1"/>
</dbReference>
<comment type="function">
    <text evidence="7">Transcription activator that binds to the DNA motif 5'-CACGTGG-3' in the promoter of iron (Fe) deficiency-inducible genes as well as of genes involved in iron homeostasis, thus contributing to basal tolerance to iron deficiency, iron uptake from soil and iron transport, particularly during seed maturation and germination. Promotes the accumulation of mugineic acid family phytosiderophores (MAs). Required for ethylene-mediated signaling during iron deficiency responses. Improves growth and yield, especially in calcareous soil with low iron availability. Promotes iron concentration in shoots and grain.</text>
</comment>
<evidence type="ECO:0000313" key="12">
    <source>
        <dbReference type="Proteomes" id="UP000015106"/>
    </source>
</evidence>
<dbReference type="SUPFAM" id="SSF47459">
    <property type="entry name" value="HLH, helix-loop-helix DNA-binding domain"/>
    <property type="match status" value="1"/>
</dbReference>
<dbReference type="RefSeq" id="XP_048566148.1">
    <property type="nucleotide sequence ID" value="XM_048710191.1"/>
</dbReference>
<keyword evidence="3" id="KW-0805">Transcription regulation</keyword>
<organism evidence="11 12">
    <name type="scientific">Triticum urartu</name>
    <name type="common">Red wild einkorn</name>
    <name type="synonym">Crithodium urartu</name>
    <dbReference type="NCBI Taxonomy" id="4572"/>
    <lineage>
        <taxon>Eukaryota</taxon>
        <taxon>Viridiplantae</taxon>
        <taxon>Streptophyta</taxon>
        <taxon>Embryophyta</taxon>
        <taxon>Tracheophyta</taxon>
        <taxon>Spermatophyta</taxon>
        <taxon>Magnoliopsida</taxon>
        <taxon>Liliopsida</taxon>
        <taxon>Poales</taxon>
        <taxon>Poaceae</taxon>
        <taxon>BOP clade</taxon>
        <taxon>Pooideae</taxon>
        <taxon>Triticodae</taxon>
        <taxon>Triticeae</taxon>
        <taxon>Triticinae</taxon>
        <taxon>Triticum</taxon>
    </lineage>
</organism>
<dbReference type="Gene3D" id="4.10.280.10">
    <property type="entry name" value="Helix-loop-helix DNA-binding domain"/>
    <property type="match status" value="1"/>
</dbReference>
<dbReference type="Gramene" id="TuG1812G0300005259.01.T01">
    <property type="protein sequence ID" value="TuG1812G0300005259.01.T01"/>
    <property type="gene ID" value="TuG1812G0300005259.01"/>
</dbReference>
<dbReference type="GO" id="GO:0009873">
    <property type="term" value="P:ethylene-activated signaling pathway"/>
    <property type="evidence" value="ECO:0007669"/>
    <property type="project" value="UniProtKB-KW"/>
</dbReference>
<keyword evidence="12" id="KW-1185">Reference proteome</keyword>
<keyword evidence="4" id="KW-0238">DNA-binding</keyword>
<keyword evidence="2" id="KW-0936">Ethylene signaling pathway</keyword>
<evidence type="ECO:0000256" key="5">
    <source>
        <dbReference type="ARBA" id="ARBA00023163"/>
    </source>
</evidence>
<evidence type="ECO:0000256" key="9">
    <source>
        <dbReference type="SAM" id="MobiDB-lite"/>
    </source>
</evidence>
<evidence type="ECO:0000256" key="2">
    <source>
        <dbReference type="ARBA" id="ARBA00022745"/>
    </source>
</evidence>
<evidence type="ECO:0000256" key="8">
    <source>
        <dbReference type="ARBA" id="ARBA00074844"/>
    </source>
</evidence>
<dbReference type="AlphaFoldDB" id="A0A8R7PXI8"/>
<dbReference type="Pfam" id="PF00010">
    <property type="entry name" value="HLH"/>
    <property type="match status" value="1"/>
</dbReference>
<evidence type="ECO:0000256" key="6">
    <source>
        <dbReference type="ARBA" id="ARBA00023242"/>
    </source>
</evidence>
<keyword evidence="5" id="KW-0804">Transcription</keyword>
<feature type="region of interest" description="Disordered" evidence="9">
    <location>
        <begin position="34"/>
        <end position="71"/>
    </location>
</feature>
<dbReference type="PANTHER" id="PTHR13935:SF156">
    <property type="entry name" value="BHLH DOMAIN-CONTAINING PROTEIN"/>
    <property type="match status" value="1"/>
</dbReference>
<dbReference type="GO" id="GO:0000977">
    <property type="term" value="F:RNA polymerase II transcription regulatory region sequence-specific DNA binding"/>
    <property type="evidence" value="ECO:0007669"/>
    <property type="project" value="TreeGrafter"/>
</dbReference>